<protein>
    <submittedName>
        <fullName evidence="2">Uncharacterized protein</fullName>
    </submittedName>
</protein>
<gene>
    <name evidence="2" type="ORF">BCR44DRAFT_1428671</name>
</gene>
<keyword evidence="3" id="KW-1185">Reference proteome</keyword>
<name>A0A1Y2HY35_9FUNG</name>
<accession>A0A1Y2HY35</accession>
<reference evidence="2 3" key="1">
    <citation type="submission" date="2016-07" db="EMBL/GenBank/DDBJ databases">
        <title>Pervasive Adenine N6-methylation of Active Genes in Fungi.</title>
        <authorList>
            <consortium name="DOE Joint Genome Institute"/>
            <person name="Mondo S.J."/>
            <person name="Dannebaum R.O."/>
            <person name="Kuo R.C."/>
            <person name="Labutti K."/>
            <person name="Haridas S."/>
            <person name="Kuo A."/>
            <person name="Salamov A."/>
            <person name="Ahrendt S.R."/>
            <person name="Lipzen A."/>
            <person name="Sullivan W."/>
            <person name="Andreopoulos W.B."/>
            <person name="Clum A."/>
            <person name="Lindquist E."/>
            <person name="Daum C."/>
            <person name="Ramamoorthy G.K."/>
            <person name="Gryganskyi A."/>
            <person name="Culley D."/>
            <person name="Magnuson J.K."/>
            <person name="James T.Y."/>
            <person name="O'Malley M.A."/>
            <person name="Stajich J.E."/>
            <person name="Spatafora J.W."/>
            <person name="Visel A."/>
            <person name="Grigoriev I.V."/>
        </authorList>
    </citation>
    <scope>NUCLEOTIDE SEQUENCE [LARGE SCALE GENOMIC DNA]</scope>
    <source>
        <strain evidence="2 3">PL171</strain>
    </source>
</reference>
<dbReference type="AlphaFoldDB" id="A0A1Y2HY35"/>
<proteinExistence type="predicted"/>
<comment type="caution">
    <text evidence="2">The sequence shown here is derived from an EMBL/GenBank/DDBJ whole genome shotgun (WGS) entry which is preliminary data.</text>
</comment>
<organism evidence="2 3">
    <name type="scientific">Catenaria anguillulae PL171</name>
    <dbReference type="NCBI Taxonomy" id="765915"/>
    <lineage>
        <taxon>Eukaryota</taxon>
        <taxon>Fungi</taxon>
        <taxon>Fungi incertae sedis</taxon>
        <taxon>Blastocladiomycota</taxon>
        <taxon>Blastocladiomycetes</taxon>
        <taxon>Blastocladiales</taxon>
        <taxon>Catenariaceae</taxon>
        <taxon>Catenaria</taxon>
    </lineage>
</organism>
<evidence type="ECO:0000313" key="2">
    <source>
        <dbReference type="EMBL" id="ORZ38653.1"/>
    </source>
</evidence>
<evidence type="ECO:0000256" key="1">
    <source>
        <dbReference type="SAM" id="MobiDB-lite"/>
    </source>
</evidence>
<feature type="region of interest" description="Disordered" evidence="1">
    <location>
        <begin position="1"/>
        <end position="62"/>
    </location>
</feature>
<dbReference type="Proteomes" id="UP000193411">
    <property type="component" value="Unassembled WGS sequence"/>
</dbReference>
<feature type="compositionally biased region" description="Basic and acidic residues" evidence="1">
    <location>
        <begin position="33"/>
        <end position="49"/>
    </location>
</feature>
<evidence type="ECO:0000313" key="3">
    <source>
        <dbReference type="Proteomes" id="UP000193411"/>
    </source>
</evidence>
<sequence>MPPRAGSQDVRAQSVQPGRGGGGFDARAQSVQRPRENYGLRFSQWKEPRGSANGAGDSSMYTKNGRLKVAEPIEEVVFEPPKAAPHVAPLYHPPWSKAPPAALPVVASEPSTVSYVPGASSSAHAAATKPASKASAAKTSFFTSMTTIKLHCVHLRHLSADVTDNMLHYLIPNHWAGDQQPSAVEFKPPTETEEGSGVFRRQAKYFFNENKDARAFVEFVRDKDAKGKLVRLKQDPNKPLAVSASHAPVCVPPSAVFLYPGQVSVS</sequence>
<dbReference type="EMBL" id="MCFL01000008">
    <property type="protein sequence ID" value="ORZ38653.1"/>
    <property type="molecule type" value="Genomic_DNA"/>
</dbReference>